<evidence type="ECO:0000256" key="1">
    <source>
        <dbReference type="SAM" id="MobiDB-lite"/>
    </source>
</evidence>
<evidence type="ECO:0000313" key="5">
    <source>
        <dbReference type="Proteomes" id="UP000193884"/>
    </source>
</evidence>
<organism evidence="2 4">
    <name type="scientific">Bradyrhizobium canariense</name>
    <dbReference type="NCBI Taxonomy" id="255045"/>
    <lineage>
        <taxon>Bacteria</taxon>
        <taxon>Pseudomonadati</taxon>
        <taxon>Pseudomonadota</taxon>
        <taxon>Alphaproteobacteria</taxon>
        <taxon>Hyphomicrobiales</taxon>
        <taxon>Nitrobacteraceae</taxon>
        <taxon>Bradyrhizobium</taxon>
    </lineage>
</organism>
<proteinExistence type="predicted"/>
<evidence type="ECO:0000313" key="4">
    <source>
        <dbReference type="Proteomes" id="UP000193553"/>
    </source>
</evidence>
<gene>
    <name evidence="3" type="ORF">BST63_09260</name>
    <name evidence="2" type="ORF">BSZ18_38445</name>
</gene>
<dbReference type="AlphaFoldDB" id="A0A1X3G682"/>
<reference evidence="4 5" key="1">
    <citation type="submission" date="2017-03" db="EMBL/GenBank/DDBJ databases">
        <title>Whole genome sequences of fourteen strains of Bradyrhizobium canariense and one strain of Bradyrhizobium japonicum isolated from Lupinus (Papilionoideae: Genisteae) species in Algeria.</title>
        <authorList>
            <person name="Crovadore J."/>
            <person name="Chekireb D."/>
            <person name="Brachmann A."/>
            <person name="Chablais R."/>
            <person name="Cochard B."/>
            <person name="Lefort F."/>
        </authorList>
    </citation>
    <scope>NUCLEOTIDE SEQUENCE [LARGE SCALE GENOMIC DNA]</scope>
    <source>
        <strain evidence="2 4">UBMA195</strain>
        <strain evidence="3 5">UBMAN05</strain>
    </source>
</reference>
<name>A0A1X3G682_9BRAD</name>
<dbReference type="OrthoDB" id="8245763at2"/>
<dbReference type="Proteomes" id="UP000193553">
    <property type="component" value="Unassembled WGS sequence"/>
</dbReference>
<evidence type="ECO:0000313" key="3">
    <source>
        <dbReference type="EMBL" id="OSJ31609.1"/>
    </source>
</evidence>
<comment type="caution">
    <text evidence="2">The sequence shown here is derived from an EMBL/GenBank/DDBJ whole genome shotgun (WGS) entry which is preliminary data.</text>
</comment>
<accession>A0A1X3G682</accession>
<protein>
    <submittedName>
        <fullName evidence="2">Uncharacterized protein</fullName>
    </submittedName>
</protein>
<evidence type="ECO:0000313" key="2">
    <source>
        <dbReference type="EMBL" id="OSJ01688.1"/>
    </source>
</evidence>
<feature type="region of interest" description="Disordered" evidence="1">
    <location>
        <begin position="20"/>
        <end position="71"/>
    </location>
</feature>
<dbReference type="Proteomes" id="UP000193884">
    <property type="component" value="Unassembled WGS sequence"/>
</dbReference>
<dbReference type="EMBL" id="NAFI01000190">
    <property type="protein sequence ID" value="OSJ01688.1"/>
    <property type="molecule type" value="Genomic_DNA"/>
</dbReference>
<dbReference type="RefSeq" id="WP_018460391.1">
    <property type="nucleotide sequence ID" value="NZ_NAEX01000159.1"/>
</dbReference>
<sequence length="71" mass="7839">MAYALFKDGEKLSRTFSTKEETLKKAEDAGLVESGGGQPRLEDDLKIKPCSPDPEPRSEDDLDWTPENPAS</sequence>
<keyword evidence="5" id="KW-1185">Reference proteome</keyword>
<dbReference type="EMBL" id="NAFK01000147">
    <property type="protein sequence ID" value="OSJ31609.1"/>
    <property type="molecule type" value="Genomic_DNA"/>
</dbReference>